<feature type="region of interest" description="Disordered" evidence="1">
    <location>
        <begin position="128"/>
        <end position="171"/>
    </location>
</feature>
<dbReference type="Proteomes" id="UP000095228">
    <property type="component" value="Chromosome"/>
</dbReference>
<dbReference type="RefSeq" id="WP_069963037.1">
    <property type="nucleotide sequence ID" value="NZ_CP016094.1"/>
</dbReference>
<evidence type="ECO:0000256" key="2">
    <source>
        <dbReference type="SAM" id="SignalP"/>
    </source>
</evidence>
<keyword evidence="4" id="KW-1185">Reference proteome</keyword>
<protein>
    <submittedName>
        <fullName evidence="3">Uncharacterized protein</fullName>
    </submittedName>
</protein>
<proteinExistence type="predicted"/>
<sequence length="171" mass="18068">MKWTLIGMGVLLGAGRVAAADPAAEPPPAAAEAEADPADALYELGQGLFEALAPEEIKAEYEFPDRARWDAFVQSLQAALAGNDPAALVALEPEARAALVILRQLAGTEDDVDWLEERLDYIEAAQEMVRQPPPKPPVKPRPARGCSSSRSTSIGCGACRPGPGRPGRITS</sequence>
<gene>
    <name evidence="3" type="ORF">Verru16b_03034</name>
</gene>
<reference evidence="3 4" key="1">
    <citation type="submission" date="2016-06" db="EMBL/GenBank/DDBJ databases">
        <title>Three novel species with peptidoglycan cell walls form the new genus Lacunisphaera gen. nov. in the family Opitutaceae of the verrucomicrobial subdivision 4.</title>
        <authorList>
            <person name="Rast P."/>
            <person name="Gloeckner I."/>
            <person name="Jogler M."/>
            <person name="Boedeker C."/>
            <person name="Jeske O."/>
            <person name="Wiegand S."/>
            <person name="Reinhardt R."/>
            <person name="Schumann P."/>
            <person name="Rohde M."/>
            <person name="Spring S."/>
            <person name="Gloeckner F.O."/>
            <person name="Jogler C."/>
        </authorList>
    </citation>
    <scope>NUCLEOTIDE SEQUENCE [LARGE SCALE GENOMIC DNA]</scope>
    <source>
        <strain evidence="3 4">IG16b</strain>
    </source>
</reference>
<dbReference type="EMBL" id="CP016094">
    <property type="protein sequence ID" value="AOS45943.1"/>
    <property type="molecule type" value="Genomic_DNA"/>
</dbReference>
<name>A0A1D8AYG2_9BACT</name>
<feature type="chain" id="PRO_5009105378" evidence="2">
    <location>
        <begin position="20"/>
        <end position="171"/>
    </location>
</feature>
<keyword evidence="2" id="KW-0732">Signal</keyword>
<feature type="compositionally biased region" description="Pro residues" evidence="1">
    <location>
        <begin position="131"/>
        <end position="140"/>
    </location>
</feature>
<dbReference type="STRING" id="1838286.Verru16b_03034"/>
<evidence type="ECO:0000256" key="1">
    <source>
        <dbReference type="SAM" id="MobiDB-lite"/>
    </source>
</evidence>
<feature type="compositionally biased region" description="Low complexity" evidence="1">
    <location>
        <begin position="160"/>
        <end position="171"/>
    </location>
</feature>
<evidence type="ECO:0000313" key="4">
    <source>
        <dbReference type="Proteomes" id="UP000095228"/>
    </source>
</evidence>
<feature type="signal peptide" evidence="2">
    <location>
        <begin position="1"/>
        <end position="19"/>
    </location>
</feature>
<accession>A0A1D8AYG2</accession>
<organism evidence="3 4">
    <name type="scientific">Lacunisphaera limnophila</name>
    <dbReference type="NCBI Taxonomy" id="1838286"/>
    <lineage>
        <taxon>Bacteria</taxon>
        <taxon>Pseudomonadati</taxon>
        <taxon>Verrucomicrobiota</taxon>
        <taxon>Opitutia</taxon>
        <taxon>Opitutales</taxon>
        <taxon>Opitutaceae</taxon>
        <taxon>Lacunisphaera</taxon>
    </lineage>
</organism>
<dbReference type="KEGG" id="obg:Verru16b_03034"/>
<evidence type="ECO:0000313" key="3">
    <source>
        <dbReference type="EMBL" id="AOS45943.1"/>
    </source>
</evidence>
<dbReference type="AlphaFoldDB" id="A0A1D8AYG2"/>